<dbReference type="PANTHER" id="PTHR13930">
    <property type="entry name" value="S-ADENOSYL-L-METHIONINE-DEPENDENT TRNA 4-DEMETHYLWYOSINE SYNTHASE"/>
    <property type="match status" value="1"/>
</dbReference>
<keyword evidence="6 9" id="KW-0411">Iron-sulfur</keyword>
<feature type="binding site" evidence="9">
    <location>
        <position position="33"/>
    </location>
    <ligand>
        <name>[4Fe-4S] cluster</name>
        <dbReference type="ChEBI" id="CHEBI:49883"/>
        <label>1</label>
    </ligand>
</feature>
<dbReference type="InterPro" id="IPR058240">
    <property type="entry name" value="rSAM_sf"/>
</dbReference>
<organism evidence="11">
    <name type="scientific">Candidatus Heimdallarchaeum endolithica</name>
    <dbReference type="NCBI Taxonomy" id="2876572"/>
    <lineage>
        <taxon>Archaea</taxon>
        <taxon>Promethearchaeati</taxon>
        <taxon>Candidatus Heimdallarchaeota</taxon>
        <taxon>Candidatus Heimdallarchaeia (ex Rinke et al. 2021) (nom. nud.)</taxon>
        <taxon>Candidatus Heimdallarchaeales</taxon>
        <taxon>Candidatus Heimdallarchaeaceae</taxon>
        <taxon>Candidatus Heimdallarchaeum</taxon>
    </lineage>
</organism>
<keyword evidence="4 9" id="KW-0479">Metal-binding</keyword>
<dbReference type="InterPro" id="IPR007197">
    <property type="entry name" value="rSAM"/>
</dbReference>
<dbReference type="Pfam" id="PF08608">
    <property type="entry name" value="Wyosine_form"/>
    <property type="match status" value="1"/>
</dbReference>
<evidence type="ECO:0000256" key="6">
    <source>
        <dbReference type="ARBA" id="ARBA00023014"/>
    </source>
</evidence>
<dbReference type="InterPro" id="IPR013917">
    <property type="entry name" value="tRNA_wybutosine-synth"/>
</dbReference>
<dbReference type="SFLD" id="SFLDG01071">
    <property type="entry name" value="tRNA_wybutosine-synthesizing"/>
    <property type="match status" value="1"/>
</dbReference>
<feature type="domain" description="Radical SAM core" evidence="10">
    <location>
        <begin position="52"/>
        <end position="300"/>
    </location>
</feature>
<comment type="subunit">
    <text evidence="9">Monomer.</text>
</comment>
<keyword evidence="9" id="KW-0963">Cytoplasm</keyword>
<keyword evidence="1 9" id="KW-0004">4Fe-4S</keyword>
<feature type="binding site" evidence="9">
    <location>
        <position position="76"/>
    </location>
    <ligand>
        <name>[4Fe-4S] cluster</name>
        <dbReference type="ChEBI" id="CHEBI:49883"/>
        <label>2</label>
        <note>4Fe-4S-S-AdoMet</note>
    </ligand>
</feature>
<evidence type="ECO:0000256" key="9">
    <source>
        <dbReference type="HAMAP-Rule" id="MF_01921"/>
    </source>
</evidence>
<dbReference type="Pfam" id="PF04055">
    <property type="entry name" value="Radical_SAM"/>
    <property type="match status" value="1"/>
</dbReference>
<evidence type="ECO:0000256" key="4">
    <source>
        <dbReference type="ARBA" id="ARBA00022723"/>
    </source>
</evidence>
<comment type="cofactor">
    <cofactor evidence="9">
        <name>[4Fe-4S] cluster</name>
        <dbReference type="ChEBI" id="CHEBI:49883"/>
    </cofactor>
    <text evidence="9">Binds 2 [4Fe-4S] clusters. Binds 1 [4Fe-4S] cluster coordinated with 3 cysteines and an exchangeable S-adenosyl-L-methionine.</text>
</comment>
<dbReference type="GO" id="GO:0046872">
    <property type="term" value="F:metal ion binding"/>
    <property type="evidence" value="ECO:0007669"/>
    <property type="project" value="UniProtKB-KW"/>
</dbReference>
<dbReference type="GO" id="GO:0008033">
    <property type="term" value="P:tRNA processing"/>
    <property type="evidence" value="ECO:0007669"/>
    <property type="project" value="UniProtKB-UniRule"/>
</dbReference>
<evidence type="ECO:0000256" key="2">
    <source>
        <dbReference type="ARBA" id="ARBA00022691"/>
    </source>
</evidence>
<dbReference type="GO" id="GO:0005737">
    <property type="term" value="C:cytoplasm"/>
    <property type="evidence" value="ECO:0007669"/>
    <property type="project" value="UniProtKB-SubCell"/>
</dbReference>
<dbReference type="Gene3D" id="3.20.20.70">
    <property type="entry name" value="Aldolase class I"/>
    <property type="match status" value="1"/>
</dbReference>
<feature type="binding site" evidence="9">
    <location>
        <position position="59"/>
    </location>
    <ligand>
        <name>[4Fe-4S] cluster</name>
        <dbReference type="ChEBI" id="CHEBI:49883"/>
        <label>1</label>
    </ligand>
</feature>
<proteinExistence type="inferred from homology"/>
<comment type="subcellular location">
    <subcellularLocation>
        <location evidence="9">Cytoplasm</location>
    </subcellularLocation>
</comment>
<gene>
    <name evidence="11" type="primary">twy1</name>
    <name evidence="9" type="synonym">taw1</name>
    <name evidence="11" type="ORF">K9W46_01060</name>
</gene>
<dbReference type="InterPro" id="IPR013785">
    <property type="entry name" value="Aldolase_TIM"/>
</dbReference>
<dbReference type="GO" id="GO:0051539">
    <property type="term" value="F:4 iron, 4 sulfur cluster binding"/>
    <property type="evidence" value="ECO:0007669"/>
    <property type="project" value="UniProtKB-UniRule"/>
</dbReference>
<dbReference type="PANTHER" id="PTHR13930:SF0">
    <property type="entry name" value="S-ADENOSYL-L-METHIONINE-DEPENDENT TRNA 4-DEMETHYLWYOSINE SYNTHASE TYW1-RELATED"/>
    <property type="match status" value="1"/>
</dbReference>
<dbReference type="EMBL" id="CP084167">
    <property type="protein sequence ID" value="UJG43788.1"/>
    <property type="molecule type" value="Genomic_DNA"/>
</dbReference>
<dbReference type="GO" id="GO:0102521">
    <property type="term" value="F:tRNA-4-demethylwyosine synthase activity"/>
    <property type="evidence" value="ECO:0007669"/>
    <property type="project" value="UniProtKB-EC"/>
</dbReference>
<evidence type="ECO:0000259" key="10">
    <source>
        <dbReference type="PROSITE" id="PS51918"/>
    </source>
</evidence>
<dbReference type="NCBIfam" id="TIGR03972">
    <property type="entry name" value="rSAM_TYW1"/>
    <property type="match status" value="1"/>
</dbReference>
<evidence type="ECO:0000256" key="7">
    <source>
        <dbReference type="ARBA" id="ARBA00023239"/>
    </source>
</evidence>
<evidence type="ECO:0000256" key="5">
    <source>
        <dbReference type="ARBA" id="ARBA00023004"/>
    </source>
</evidence>
<evidence type="ECO:0000256" key="3">
    <source>
        <dbReference type="ARBA" id="ARBA00022694"/>
    </source>
</evidence>
<dbReference type="SFLD" id="SFLDS00029">
    <property type="entry name" value="Radical_SAM"/>
    <property type="match status" value="1"/>
</dbReference>
<protein>
    <recommendedName>
        <fullName evidence="9">S-adenosyl-L-methionine-dependent tRNA 4-demethylwyosine synthase</fullName>
        <ecNumber evidence="9">4.1.3.44</ecNumber>
    </recommendedName>
    <alternativeName>
        <fullName evidence="9">tRNA wyosine derivatives biosynthesis protein Taw1</fullName>
    </alternativeName>
</protein>
<keyword evidence="3 9" id="KW-0819">tRNA processing</keyword>
<comment type="similarity">
    <text evidence="9">Belongs to the TYW1 family.</text>
</comment>
<keyword evidence="5 9" id="KW-0408">Iron</keyword>
<dbReference type="PROSITE" id="PS51918">
    <property type="entry name" value="RADICAL_SAM"/>
    <property type="match status" value="1"/>
</dbReference>
<dbReference type="InterPro" id="IPR034556">
    <property type="entry name" value="tRNA_wybutosine-synthase"/>
</dbReference>
<feature type="binding site" evidence="9">
    <location>
        <position position="46"/>
    </location>
    <ligand>
        <name>[4Fe-4S] cluster</name>
        <dbReference type="ChEBI" id="CHEBI:49883"/>
        <label>1</label>
    </ligand>
</feature>
<evidence type="ECO:0000256" key="8">
    <source>
        <dbReference type="ARBA" id="ARBA00049466"/>
    </source>
</evidence>
<dbReference type="CDD" id="cd01335">
    <property type="entry name" value="Radical_SAM"/>
    <property type="match status" value="1"/>
</dbReference>
<name>A0A9Y1BRC1_9ARCH</name>
<dbReference type="Proteomes" id="UP001200513">
    <property type="component" value="Chromosome"/>
</dbReference>
<accession>A0A9Y1BRC1</accession>
<feature type="binding site" evidence="9">
    <location>
        <position position="69"/>
    </location>
    <ligand>
        <name>[4Fe-4S] cluster</name>
        <dbReference type="ChEBI" id="CHEBI:49883"/>
        <label>2</label>
        <note>4Fe-4S-S-AdoMet</note>
    </ligand>
</feature>
<dbReference type="AlphaFoldDB" id="A0A9Y1BRC1"/>
<sequence length="321" mass="37318">MSANTNIIPPKLKEKLEKQQYRIAGNHSAVKICTWLKHALKGEGFCYKQQFYGIASHRCLQCTPATIWCNLKCIFCWRSASWYNKELMRGKVDKPEYIINQMIEHQRRLISGFKNHPKVDPKLYEEAYNPKHAAISLSGEPTFYPLLPELIQEFHDRDMTTFLVTNGTNPEMLKKLDPLPTQLYVTLIAPTEDSFKKTARPSFSKLWNKVMETIELLPSLDTRKVVRLTLVDENYNMVEPKAFADLFLKSEAHFLEVKGFMSVGDARKRLPYEIMPRFPKIYEFAKKIIENTELSIIDTKEDSAVTLIAKKDYSWRKNLGK</sequence>
<dbReference type="SFLD" id="SFLDF00284">
    <property type="entry name" value="tRNA_wybutosine-synthesizing"/>
    <property type="match status" value="1"/>
</dbReference>
<dbReference type="InterPro" id="IPR023993">
    <property type="entry name" value="TYW1_archaea"/>
</dbReference>
<reference evidence="11" key="1">
    <citation type="journal article" date="2022" name="Nat. Microbiol.">
        <title>Unique mobile elements and scalable gene flow at the prokaryote-eukaryote boundary revealed by circularized Asgard archaea genomes.</title>
        <authorList>
            <person name="Wu F."/>
            <person name="Speth D.R."/>
            <person name="Philosof A."/>
            <person name="Cremiere A."/>
            <person name="Narayanan A."/>
            <person name="Barco R.A."/>
            <person name="Connon S.A."/>
            <person name="Amend J.P."/>
            <person name="Antoshechkin I.A."/>
            <person name="Orphan V.J."/>
        </authorList>
    </citation>
    <scope>NUCLEOTIDE SEQUENCE</scope>
    <source>
        <strain evidence="11">PR6</strain>
    </source>
</reference>
<dbReference type="SUPFAM" id="SSF102114">
    <property type="entry name" value="Radical SAM enzymes"/>
    <property type="match status" value="1"/>
</dbReference>
<evidence type="ECO:0000256" key="1">
    <source>
        <dbReference type="ARBA" id="ARBA00022485"/>
    </source>
</evidence>
<feature type="binding site" evidence="9">
    <location>
        <position position="73"/>
    </location>
    <ligand>
        <name>[4Fe-4S] cluster</name>
        <dbReference type="ChEBI" id="CHEBI:49883"/>
        <label>2</label>
        <note>4Fe-4S-S-AdoMet</note>
    </ligand>
</feature>
<evidence type="ECO:0000313" key="11">
    <source>
        <dbReference type="EMBL" id="UJG43788.1"/>
    </source>
</evidence>
<keyword evidence="7 9" id="KW-0456">Lyase</keyword>
<dbReference type="HAMAP" id="MF_01921">
    <property type="entry name" value="TYW1_archaea"/>
    <property type="match status" value="1"/>
</dbReference>
<comment type="catalytic activity">
    <reaction evidence="8 9">
        <text>N(1)-methylguanosine(37) in tRNA(Phe) + pyruvate + S-adenosyl-L-methionine = 4-demethylwyosine(37) in tRNA(Phe) + 5'-deoxyadenosine + L-methionine + CO2 + H2O</text>
        <dbReference type="Rhea" id="RHEA:36347"/>
        <dbReference type="Rhea" id="RHEA-COMP:10164"/>
        <dbReference type="Rhea" id="RHEA-COMP:10165"/>
        <dbReference type="ChEBI" id="CHEBI:15361"/>
        <dbReference type="ChEBI" id="CHEBI:15377"/>
        <dbReference type="ChEBI" id="CHEBI:16526"/>
        <dbReference type="ChEBI" id="CHEBI:17319"/>
        <dbReference type="ChEBI" id="CHEBI:57844"/>
        <dbReference type="ChEBI" id="CHEBI:59789"/>
        <dbReference type="ChEBI" id="CHEBI:64315"/>
        <dbReference type="ChEBI" id="CHEBI:73542"/>
        <dbReference type="EC" id="4.1.3.44"/>
    </reaction>
</comment>
<keyword evidence="2 9" id="KW-0949">S-adenosyl-L-methionine</keyword>
<dbReference type="EC" id="4.1.3.44" evidence="9"/>
<comment type="function">
    <text evidence="9">Component of the wyosine derivatives biosynthesis pathway that catalyzes the condensation of N-methylguanine with 2 carbon atoms from pyruvate to form the tricyclic 4-demethylwyosine (imG-14) on guanosine-37 of tRNA(Phe).</text>
</comment>